<keyword evidence="5" id="KW-1185">Reference proteome</keyword>
<dbReference type="GO" id="GO:0016020">
    <property type="term" value="C:membrane"/>
    <property type="evidence" value="ECO:0007669"/>
    <property type="project" value="TreeGrafter"/>
</dbReference>
<dbReference type="Pfam" id="PF00501">
    <property type="entry name" value="AMP-binding"/>
    <property type="match status" value="1"/>
</dbReference>
<dbReference type="Pfam" id="PF23562">
    <property type="entry name" value="AMP-binding_C_3"/>
    <property type="match status" value="1"/>
</dbReference>
<dbReference type="GO" id="GO:0004467">
    <property type="term" value="F:long-chain fatty acid-CoA ligase activity"/>
    <property type="evidence" value="ECO:0007669"/>
    <property type="project" value="TreeGrafter"/>
</dbReference>
<evidence type="ECO:0000256" key="1">
    <source>
        <dbReference type="ARBA" id="ARBA00022741"/>
    </source>
</evidence>
<dbReference type="Proteomes" id="UP001217500">
    <property type="component" value="Chromosome"/>
</dbReference>
<evidence type="ECO:0000313" key="4">
    <source>
        <dbReference type="EMBL" id="WCL54672.1"/>
    </source>
</evidence>
<dbReference type="EMBL" id="CP116805">
    <property type="protein sequence ID" value="WCL54672.1"/>
    <property type="molecule type" value="Genomic_DNA"/>
</dbReference>
<dbReference type="RefSeq" id="WP_289504391.1">
    <property type="nucleotide sequence ID" value="NZ_CP116805.1"/>
</dbReference>
<dbReference type="AlphaFoldDB" id="A0AAE9XP94"/>
<reference evidence="4" key="1">
    <citation type="submission" date="2023-01" db="EMBL/GenBank/DDBJ databases">
        <title>The genome sequence of Kordiimonadaceae bacterium 6D33.</title>
        <authorList>
            <person name="Liu Y."/>
        </authorList>
    </citation>
    <scope>NUCLEOTIDE SEQUENCE</scope>
    <source>
        <strain evidence="4">6D33</strain>
    </source>
</reference>
<evidence type="ECO:0000259" key="3">
    <source>
        <dbReference type="Pfam" id="PF00501"/>
    </source>
</evidence>
<gene>
    <name evidence="4" type="ORF">PH603_02720</name>
</gene>
<dbReference type="InterPro" id="IPR000873">
    <property type="entry name" value="AMP-dep_synth/lig_dom"/>
</dbReference>
<accession>A0AAE9XP94</accession>
<dbReference type="PANTHER" id="PTHR43272">
    <property type="entry name" value="LONG-CHAIN-FATTY-ACID--COA LIGASE"/>
    <property type="match status" value="1"/>
</dbReference>
<dbReference type="PANTHER" id="PTHR43272:SF33">
    <property type="entry name" value="AMP-BINDING DOMAIN-CONTAINING PROTEIN-RELATED"/>
    <property type="match status" value="1"/>
</dbReference>
<dbReference type="KEGG" id="gso:PH603_02720"/>
<protein>
    <submittedName>
        <fullName evidence="4">Long-chain fatty acid--CoA ligase</fullName>
    </submittedName>
</protein>
<dbReference type="CDD" id="cd05907">
    <property type="entry name" value="VL_LC_FACS_like"/>
    <property type="match status" value="1"/>
</dbReference>
<name>A0AAE9XP94_9PROT</name>
<dbReference type="Gene3D" id="3.40.50.12780">
    <property type="entry name" value="N-terminal domain of ligase-like"/>
    <property type="match status" value="1"/>
</dbReference>
<dbReference type="GO" id="GO:0005524">
    <property type="term" value="F:ATP binding"/>
    <property type="evidence" value="ECO:0007669"/>
    <property type="project" value="UniProtKB-KW"/>
</dbReference>
<dbReference type="SUPFAM" id="SSF56801">
    <property type="entry name" value="Acetyl-CoA synthetase-like"/>
    <property type="match status" value="1"/>
</dbReference>
<proteinExistence type="predicted"/>
<keyword evidence="4" id="KW-0436">Ligase</keyword>
<dbReference type="InterPro" id="IPR042099">
    <property type="entry name" value="ANL_N_sf"/>
</dbReference>
<sequence length="595" mass="65206">MAIKRFESLTAMFFEQATARGDAPFLYAKEEGRGWVPMSWRQVADDVARLADVLTSLGIRAGDRVVLVSENRPEWFVSDLAIMAAGAISVPTYTTYTERDYLHIIENSGAKAAIVSTKALARTFLKAAHQSDILNHAIVIEEAGLGQSLNCDVHRWDKVMANAEPDLDALKARAAGTTRDDLACLIYTSGTGGAPKGVQLSHGAILSNCEGAAKVLETIGLENNAFLSFLPLSHAYEHTAGQFLPVATGAEIWYAEGLEKLAANLEEAKPTVMVVVPRLFELLRARLMRAIEKEGGLKAKLFDKALELGLKRKRDGQPLSIIEKVIDKGLDLTVRKKVRERFGGRLKALVSGGAPLSPDVGYFFAAFDLPLLQGYGQTEAAPVISVNPPAAPRMHTVGKILDGVEVKIADDGEICVRGELVMKGYWNDEKATNAVIVDGWLHTGDIGRLDEDGYLEITDRKKDIIVNDKGDNVSPQKIEGMLALEDEIAQAMIYGDRRPHLVGLIVPDAEWAREWAAKHGKGSDMDALKADADFRKAVDAAVARVNMRLSNVEKVRKFTFADEAFSVENEQMTPTLKVRRHIVSKAYKEKLEALY</sequence>
<feature type="domain" description="AMP-dependent synthetase/ligase" evidence="3">
    <location>
        <begin position="13"/>
        <end position="426"/>
    </location>
</feature>
<keyword evidence="2" id="KW-0067">ATP-binding</keyword>
<keyword evidence="1" id="KW-0547">Nucleotide-binding</keyword>
<evidence type="ECO:0000313" key="5">
    <source>
        <dbReference type="Proteomes" id="UP001217500"/>
    </source>
</evidence>
<evidence type="ECO:0000256" key="2">
    <source>
        <dbReference type="ARBA" id="ARBA00022840"/>
    </source>
</evidence>
<organism evidence="4 5">
    <name type="scientific">Gimibacter soli</name>
    <dbReference type="NCBI Taxonomy" id="3024400"/>
    <lineage>
        <taxon>Bacteria</taxon>
        <taxon>Pseudomonadati</taxon>
        <taxon>Pseudomonadota</taxon>
        <taxon>Alphaproteobacteria</taxon>
        <taxon>Kordiimonadales</taxon>
        <taxon>Temperatibacteraceae</taxon>
        <taxon>Gimibacter</taxon>
    </lineage>
</organism>